<evidence type="ECO:0000256" key="1">
    <source>
        <dbReference type="SAM" id="SignalP"/>
    </source>
</evidence>
<accession>A0A9Q1H9K4</accession>
<organism evidence="2 3">
    <name type="scientific">Holothuria leucospilota</name>
    <name type="common">Black long sea cucumber</name>
    <name type="synonym">Mertensiothuria leucospilota</name>
    <dbReference type="NCBI Taxonomy" id="206669"/>
    <lineage>
        <taxon>Eukaryota</taxon>
        <taxon>Metazoa</taxon>
        <taxon>Echinodermata</taxon>
        <taxon>Eleutherozoa</taxon>
        <taxon>Echinozoa</taxon>
        <taxon>Holothuroidea</taxon>
        <taxon>Aspidochirotacea</taxon>
        <taxon>Aspidochirotida</taxon>
        <taxon>Holothuriidae</taxon>
        <taxon>Holothuria</taxon>
    </lineage>
</organism>
<comment type="caution">
    <text evidence="2">The sequence shown here is derived from an EMBL/GenBank/DDBJ whole genome shotgun (WGS) entry which is preliminary data.</text>
</comment>
<dbReference type="EMBL" id="JAIZAY010000008">
    <property type="protein sequence ID" value="KAJ8038054.1"/>
    <property type="molecule type" value="Genomic_DNA"/>
</dbReference>
<name>A0A9Q1H9K4_HOLLE</name>
<keyword evidence="3" id="KW-1185">Reference proteome</keyword>
<gene>
    <name evidence="2" type="ORF">HOLleu_19027</name>
</gene>
<dbReference type="AlphaFoldDB" id="A0A9Q1H9K4"/>
<dbReference type="Proteomes" id="UP001152320">
    <property type="component" value="Chromosome 8"/>
</dbReference>
<proteinExistence type="predicted"/>
<dbReference type="OrthoDB" id="10063453at2759"/>
<evidence type="ECO:0000313" key="3">
    <source>
        <dbReference type="Proteomes" id="UP001152320"/>
    </source>
</evidence>
<sequence>MDCQHLILLAVTFFASAIAVYLPENAILDDQLSEQHVIFDDILRTRQNHRTYTPRKCCKLGMRVAEKGLDCDISYDIIDNRNNNAAYRGQLKSEISAAQVSRRLHYKNLLYGVEKCNPTKRTRSMFEKCCQYQKGLMQDIKDCDRIQIPEERIECRRLALQRGK</sequence>
<reference evidence="2" key="1">
    <citation type="submission" date="2021-10" db="EMBL/GenBank/DDBJ databases">
        <title>Tropical sea cucumber genome reveals ecological adaptation and Cuvierian tubules defense mechanism.</title>
        <authorList>
            <person name="Chen T."/>
        </authorList>
    </citation>
    <scope>NUCLEOTIDE SEQUENCE</scope>
    <source>
        <strain evidence="2">Nanhai2018</strain>
        <tissue evidence="2">Muscle</tissue>
    </source>
</reference>
<feature type="signal peptide" evidence="1">
    <location>
        <begin position="1"/>
        <end position="19"/>
    </location>
</feature>
<feature type="chain" id="PRO_5040175161" evidence="1">
    <location>
        <begin position="20"/>
        <end position="164"/>
    </location>
</feature>
<protein>
    <submittedName>
        <fullName evidence="2">Uncharacterized protein</fullName>
    </submittedName>
</protein>
<evidence type="ECO:0000313" key="2">
    <source>
        <dbReference type="EMBL" id="KAJ8038054.1"/>
    </source>
</evidence>
<keyword evidence="1" id="KW-0732">Signal</keyword>